<dbReference type="Proteomes" id="UP000257131">
    <property type="component" value="Unassembled WGS sequence"/>
</dbReference>
<keyword evidence="5 7" id="KW-1133">Transmembrane helix</keyword>
<feature type="transmembrane region" description="Helical" evidence="7">
    <location>
        <begin position="20"/>
        <end position="39"/>
    </location>
</feature>
<dbReference type="InterPro" id="IPR052049">
    <property type="entry name" value="Electron_transfer_protein"/>
</dbReference>
<comment type="similarity">
    <text evidence="2">Belongs to the NrfD family.</text>
</comment>
<dbReference type="InterPro" id="IPR005614">
    <property type="entry name" value="NrfD-like"/>
</dbReference>
<organism evidence="8 9">
    <name type="scientific">Rhodosalinus sediminis</name>
    <dbReference type="NCBI Taxonomy" id="1940533"/>
    <lineage>
        <taxon>Bacteria</taxon>
        <taxon>Pseudomonadati</taxon>
        <taxon>Pseudomonadota</taxon>
        <taxon>Alphaproteobacteria</taxon>
        <taxon>Rhodobacterales</taxon>
        <taxon>Paracoccaceae</taxon>
        <taxon>Rhodosalinus</taxon>
    </lineage>
</organism>
<feature type="transmembrane region" description="Helical" evidence="7">
    <location>
        <begin position="88"/>
        <end position="109"/>
    </location>
</feature>
<keyword evidence="4 7" id="KW-0812">Transmembrane</keyword>
<dbReference type="EMBL" id="QOHR01000014">
    <property type="protein sequence ID" value="REC56064.1"/>
    <property type="molecule type" value="Genomic_DNA"/>
</dbReference>
<feature type="transmembrane region" description="Helical" evidence="7">
    <location>
        <begin position="291"/>
        <end position="315"/>
    </location>
</feature>
<comment type="caution">
    <text evidence="8">The sequence shown here is derived from an EMBL/GenBank/DDBJ whole genome shotgun (WGS) entry which is preliminary data.</text>
</comment>
<keyword evidence="9" id="KW-1185">Reference proteome</keyword>
<feature type="transmembrane region" description="Helical" evidence="7">
    <location>
        <begin position="252"/>
        <end position="271"/>
    </location>
</feature>
<dbReference type="Pfam" id="PF03916">
    <property type="entry name" value="NrfD"/>
    <property type="match status" value="1"/>
</dbReference>
<keyword evidence="6 7" id="KW-0472">Membrane</keyword>
<dbReference type="OrthoDB" id="9770779at2"/>
<dbReference type="RefSeq" id="WP_115980295.1">
    <property type="nucleotide sequence ID" value="NZ_QOHR01000014.1"/>
</dbReference>
<sequence>MTGIDLISVDQAFAWRPWAVAYFLVIGAAVAAALAEEALRLLRGPAAARPALRVAAVLALSAPLPLLADLHQPARFLNFYLGAAPRSVMWWGAWLLPAFVATTLMATVADTLGRWAGPARLLRLGMAASGLGVLAYTAGETAIVAARPLWHNAGFPVVLTLTALASGVGAVLIAGAADRAAARLLRMALAGSAGAGLVALGLWLLADPDMARLALSEMPVAVLGHVAGLGLALPALLALFGRGAVSARLAGAAAVWGALAFRWALFTGAQAQSRVETASYLPPALTDPATLQSVTGTAGMIALAAVLVAVLDLYLAPALRRGPQAGPRAGKA</sequence>
<dbReference type="PANTHER" id="PTHR34856:SF2">
    <property type="entry name" value="PROTEIN NRFD"/>
    <property type="match status" value="1"/>
</dbReference>
<protein>
    <submittedName>
        <fullName evidence="8">Tetrathionate reductase</fullName>
    </submittedName>
</protein>
<dbReference type="PANTHER" id="PTHR34856">
    <property type="entry name" value="PROTEIN NRFD"/>
    <property type="match status" value="1"/>
</dbReference>
<evidence type="ECO:0000256" key="5">
    <source>
        <dbReference type="ARBA" id="ARBA00022989"/>
    </source>
</evidence>
<evidence type="ECO:0000256" key="2">
    <source>
        <dbReference type="ARBA" id="ARBA00008929"/>
    </source>
</evidence>
<evidence type="ECO:0000256" key="3">
    <source>
        <dbReference type="ARBA" id="ARBA00022475"/>
    </source>
</evidence>
<reference evidence="8 9" key="1">
    <citation type="journal article" date="2017" name="Int. J. Syst. Evol. Microbiol.">
        <title>Rhodosalinus sediminis gen. nov., sp. nov., isolated from marine saltern.</title>
        <authorList>
            <person name="Guo L.Y."/>
            <person name="Ling S.K."/>
            <person name="Li C.M."/>
            <person name="Chen G.J."/>
            <person name="Du Z.J."/>
        </authorList>
    </citation>
    <scope>NUCLEOTIDE SEQUENCE [LARGE SCALE GENOMIC DNA]</scope>
    <source>
        <strain evidence="8 9">WDN1C137</strain>
    </source>
</reference>
<keyword evidence="3" id="KW-1003">Cell membrane</keyword>
<evidence type="ECO:0000256" key="6">
    <source>
        <dbReference type="ARBA" id="ARBA00023136"/>
    </source>
</evidence>
<feature type="transmembrane region" description="Helical" evidence="7">
    <location>
        <begin position="121"/>
        <end position="138"/>
    </location>
</feature>
<feature type="transmembrane region" description="Helical" evidence="7">
    <location>
        <begin position="184"/>
        <end position="206"/>
    </location>
</feature>
<evidence type="ECO:0000256" key="7">
    <source>
        <dbReference type="SAM" id="Phobius"/>
    </source>
</evidence>
<dbReference type="Gene3D" id="1.20.1630.10">
    <property type="entry name" value="Formate dehydrogenase/DMSO reductase domain"/>
    <property type="match status" value="1"/>
</dbReference>
<dbReference type="GO" id="GO:0005886">
    <property type="term" value="C:plasma membrane"/>
    <property type="evidence" value="ECO:0007669"/>
    <property type="project" value="UniProtKB-SubCell"/>
</dbReference>
<evidence type="ECO:0000313" key="9">
    <source>
        <dbReference type="Proteomes" id="UP000257131"/>
    </source>
</evidence>
<evidence type="ECO:0000313" key="8">
    <source>
        <dbReference type="EMBL" id="REC56064.1"/>
    </source>
</evidence>
<evidence type="ECO:0000256" key="1">
    <source>
        <dbReference type="ARBA" id="ARBA00004651"/>
    </source>
</evidence>
<feature type="transmembrane region" description="Helical" evidence="7">
    <location>
        <begin position="158"/>
        <end position="177"/>
    </location>
</feature>
<name>A0A3D9BRA2_9RHOB</name>
<evidence type="ECO:0000256" key="4">
    <source>
        <dbReference type="ARBA" id="ARBA00022692"/>
    </source>
</evidence>
<proteinExistence type="inferred from homology"/>
<feature type="transmembrane region" description="Helical" evidence="7">
    <location>
        <begin position="218"/>
        <end position="240"/>
    </location>
</feature>
<gene>
    <name evidence="8" type="ORF">DRV84_10610</name>
</gene>
<dbReference type="AlphaFoldDB" id="A0A3D9BRA2"/>
<accession>A0A3D9BRA2</accession>
<comment type="subcellular location">
    <subcellularLocation>
        <location evidence="1">Cell membrane</location>
        <topology evidence="1">Multi-pass membrane protein</topology>
    </subcellularLocation>
</comment>